<reference evidence="2 3" key="1">
    <citation type="submission" date="2019-09" db="EMBL/GenBank/DDBJ databases">
        <title>Sulfurimonas gotlandica sp. nov., a chemoautotrophic and psychrotolerant epsilonproteobacterium isolated from a pelagic redoxcline, and an emended description of the genus Sulfurimonas.</title>
        <authorList>
            <person name="Wang S."/>
            <person name="Jiang L."/>
            <person name="Shao S."/>
        </authorList>
    </citation>
    <scope>NUCLEOTIDE SEQUENCE [LARGE SCALE GENOMIC DNA]</scope>
    <source>
        <strain evidence="2 3">GYSZ_1</strain>
    </source>
</reference>
<gene>
    <name evidence="2" type="ORF">FJR48_01225</name>
</gene>
<dbReference type="EMBL" id="CP043617">
    <property type="protein sequence ID" value="QFR48414.1"/>
    <property type="molecule type" value="Genomic_DNA"/>
</dbReference>
<evidence type="ECO:0000256" key="1">
    <source>
        <dbReference type="SAM" id="Coils"/>
    </source>
</evidence>
<name>A0A5P8NYD5_9BACT</name>
<evidence type="ECO:0000313" key="2">
    <source>
        <dbReference type="EMBL" id="QFR48414.1"/>
    </source>
</evidence>
<keyword evidence="1" id="KW-0175">Coiled coil</keyword>
<dbReference type="RefSeq" id="WP_152306357.1">
    <property type="nucleotide sequence ID" value="NZ_CP043617.1"/>
</dbReference>
<organism evidence="2 3">
    <name type="scientific">Sulfurimonas lithotrophica</name>
    <dbReference type="NCBI Taxonomy" id="2590022"/>
    <lineage>
        <taxon>Bacteria</taxon>
        <taxon>Pseudomonadati</taxon>
        <taxon>Campylobacterota</taxon>
        <taxon>Epsilonproteobacteria</taxon>
        <taxon>Campylobacterales</taxon>
        <taxon>Sulfurimonadaceae</taxon>
        <taxon>Sulfurimonas</taxon>
    </lineage>
</organism>
<dbReference type="AlphaFoldDB" id="A0A5P8NYD5"/>
<proteinExistence type="predicted"/>
<dbReference type="KEGG" id="sulg:FJR48_01225"/>
<accession>A0A5P8NYD5</accession>
<feature type="coiled-coil region" evidence="1">
    <location>
        <begin position="18"/>
        <end position="75"/>
    </location>
</feature>
<keyword evidence="3" id="KW-1185">Reference proteome</keyword>
<evidence type="ECO:0000313" key="3">
    <source>
        <dbReference type="Proteomes" id="UP000326944"/>
    </source>
</evidence>
<sequence>MGIEKLFKKVEKFFKMDKDLQEKEYEKKQKLQEALEEKIESLKKKIDESDSQTKKHEHKKQIELMKGFLKELEDN</sequence>
<dbReference type="Proteomes" id="UP000326944">
    <property type="component" value="Chromosome"/>
</dbReference>
<protein>
    <submittedName>
        <fullName evidence="2">Uncharacterized protein</fullName>
    </submittedName>
</protein>